<dbReference type="InterPro" id="IPR036034">
    <property type="entry name" value="PDZ_sf"/>
</dbReference>
<dbReference type="Gene3D" id="3.30.750.170">
    <property type="match status" value="1"/>
</dbReference>
<sequence length="428" mass="47791">MTDVYLWYNYLPTIDTKYETDSKAYFEKLLYKDDKWSYITDNVSEWENSLNGIEKSYGYSLTFGGFIDANGAYTGNYFAIVEYVYPNTPAQRAGLERGSIITQVNGSNITKDNYTDLLSGENVSVTKGELTTSGIKNSGTLSMTAEVLNLDPVIMYKVIEKDGHKIGYLFYAQFISNFNGSLQTALDYFRTNQITDLVVDMRYNPGGQISAAQYLCSSIAPLGNVTGSKTLVTFQWNDKYQEYWVANKVTDQTTVTFDNSVPVKLGLSKVTILTGPGTASAAELTITGLKPYMNVTMVGDTTYGKYTASITLKPEDFYTNASEYADFKNWGLQPIVLRYANSEGVTNFVNGFAPDDLVYDELLPAQPLGDLSEPLLKKAVENITGVPILALKSALPKFKLKEFDRGFSKFDPIKRNMPIDFKKDFLKQ</sequence>
<evidence type="ECO:0000313" key="2">
    <source>
        <dbReference type="EMBL" id="BBE16983.1"/>
    </source>
</evidence>
<organism evidence="2 3">
    <name type="scientific">Aquipluma nitroreducens</name>
    <dbReference type="NCBI Taxonomy" id="2010828"/>
    <lineage>
        <taxon>Bacteria</taxon>
        <taxon>Pseudomonadati</taxon>
        <taxon>Bacteroidota</taxon>
        <taxon>Bacteroidia</taxon>
        <taxon>Marinilabiliales</taxon>
        <taxon>Prolixibacteraceae</taxon>
        <taxon>Aquipluma</taxon>
    </lineage>
</organism>
<evidence type="ECO:0000313" key="3">
    <source>
        <dbReference type="Proteomes" id="UP001193389"/>
    </source>
</evidence>
<dbReference type="Proteomes" id="UP001193389">
    <property type="component" value="Chromosome"/>
</dbReference>
<dbReference type="KEGG" id="anf:AQPE_1131"/>
<dbReference type="SMART" id="SM00245">
    <property type="entry name" value="TSPc"/>
    <property type="match status" value="1"/>
</dbReference>
<keyword evidence="2" id="KW-0378">Hydrolase</keyword>
<feature type="domain" description="Tail specific protease" evidence="1">
    <location>
        <begin position="136"/>
        <end position="339"/>
    </location>
</feature>
<dbReference type="InterPro" id="IPR041489">
    <property type="entry name" value="PDZ_6"/>
</dbReference>
<reference evidence="2" key="1">
    <citation type="journal article" date="2020" name="Int. J. Syst. Evol. Microbiol.">
        <title>Aquipluma nitroreducens gen. nov. sp. nov., a novel facultatively anaerobic bacterium isolated from a freshwater lake.</title>
        <authorList>
            <person name="Watanabe M."/>
            <person name="Kojima H."/>
            <person name="Fukui M."/>
        </authorList>
    </citation>
    <scope>NUCLEOTIDE SEQUENCE</scope>
    <source>
        <strain evidence="2">MeG22</strain>
    </source>
</reference>
<dbReference type="PANTHER" id="PTHR32060:SF30">
    <property type="entry name" value="CARBOXY-TERMINAL PROCESSING PROTEASE CTPA"/>
    <property type="match status" value="1"/>
</dbReference>
<dbReference type="CDD" id="cd07561">
    <property type="entry name" value="Peptidase_S41_CPP_like"/>
    <property type="match status" value="1"/>
</dbReference>
<dbReference type="GO" id="GO:0008236">
    <property type="term" value="F:serine-type peptidase activity"/>
    <property type="evidence" value="ECO:0007669"/>
    <property type="project" value="InterPro"/>
</dbReference>
<dbReference type="GO" id="GO:0030288">
    <property type="term" value="C:outer membrane-bounded periplasmic space"/>
    <property type="evidence" value="ECO:0007669"/>
    <property type="project" value="TreeGrafter"/>
</dbReference>
<dbReference type="GO" id="GO:0006508">
    <property type="term" value="P:proteolysis"/>
    <property type="evidence" value="ECO:0007669"/>
    <property type="project" value="UniProtKB-KW"/>
</dbReference>
<dbReference type="Pfam" id="PF18294">
    <property type="entry name" value="Pept_S41_N"/>
    <property type="match status" value="1"/>
</dbReference>
<dbReference type="Gene3D" id="3.90.226.10">
    <property type="entry name" value="2-enoyl-CoA Hydratase, Chain A, domain 1"/>
    <property type="match status" value="1"/>
</dbReference>
<accession>A0A5K7S618</accession>
<dbReference type="SUPFAM" id="SSF52096">
    <property type="entry name" value="ClpP/crotonase"/>
    <property type="match status" value="1"/>
</dbReference>
<dbReference type="Gene3D" id="2.30.42.10">
    <property type="match status" value="1"/>
</dbReference>
<dbReference type="EMBL" id="AP018694">
    <property type="protein sequence ID" value="BBE16983.1"/>
    <property type="molecule type" value="Genomic_DNA"/>
</dbReference>
<dbReference type="GO" id="GO:0004175">
    <property type="term" value="F:endopeptidase activity"/>
    <property type="evidence" value="ECO:0007669"/>
    <property type="project" value="TreeGrafter"/>
</dbReference>
<keyword evidence="2" id="KW-0645">Protease</keyword>
<gene>
    <name evidence="2" type="ORF">AQPE_1131</name>
</gene>
<dbReference type="SUPFAM" id="SSF50156">
    <property type="entry name" value="PDZ domain-like"/>
    <property type="match status" value="1"/>
</dbReference>
<dbReference type="AlphaFoldDB" id="A0A5K7S618"/>
<protein>
    <submittedName>
        <fullName evidence="2">Carboxyl-terminal protease</fullName>
    </submittedName>
</protein>
<dbReference type="InterPro" id="IPR041613">
    <property type="entry name" value="Pept_S41_N"/>
</dbReference>
<dbReference type="PANTHER" id="PTHR32060">
    <property type="entry name" value="TAIL-SPECIFIC PROTEASE"/>
    <property type="match status" value="1"/>
</dbReference>
<evidence type="ECO:0000259" key="1">
    <source>
        <dbReference type="SMART" id="SM00245"/>
    </source>
</evidence>
<name>A0A5K7S618_9BACT</name>
<dbReference type="InterPro" id="IPR029045">
    <property type="entry name" value="ClpP/crotonase-like_dom_sf"/>
</dbReference>
<dbReference type="GO" id="GO:0007165">
    <property type="term" value="P:signal transduction"/>
    <property type="evidence" value="ECO:0007669"/>
    <property type="project" value="TreeGrafter"/>
</dbReference>
<dbReference type="Pfam" id="PF03572">
    <property type="entry name" value="Peptidase_S41"/>
    <property type="match status" value="1"/>
</dbReference>
<proteinExistence type="predicted"/>
<keyword evidence="3" id="KW-1185">Reference proteome</keyword>
<dbReference type="Pfam" id="PF17820">
    <property type="entry name" value="PDZ_6"/>
    <property type="match status" value="1"/>
</dbReference>
<dbReference type="InterPro" id="IPR005151">
    <property type="entry name" value="Tail-specific_protease"/>
</dbReference>